<dbReference type="EMBL" id="FLQU01000384">
    <property type="protein sequence ID" value="SBS84983.1"/>
    <property type="molecule type" value="Genomic_DNA"/>
</dbReference>
<proteinExistence type="predicted"/>
<dbReference type="Proteomes" id="UP000078560">
    <property type="component" value="Unassembled WGS sequence"/>
</dbReference>
<sequence>MGLSRGVTSTINKKDHSVKVLPPTRTANAKVILTIQFANHRFTPQSLGHVIRPFRRKEDTCVENGGKLALWGIYSLCVPFLQPLLNPQEKKWN</sequence>
<evidence type="ECO:0000313" key="1">
    <source>
        <dbReference type="EMBL" id="SBS84983.1"/>
    </source>
</evidence>
<evidence type="ECO:0000313" key="2">
    <source>
        <dbReference type="Proteomes" id="UP000078560"/>
    </source>
</evidence>
<accession>A0A1A8VWM1</accession>
<protein>
    <submittedName>
        <fullName evidence="1">Uncharacterized protein</fullName>
    </submittedName>
</protein>
<organism evidence="1 2">
    <name type="scientific">Plasmodium ovale curtisi</name>
    <dbReference type="NCBI Taxonomy" id="864141"/>
    <lineage>
        <taxon>Eukaryota</taxon>
        <taxon>Sar</taxon>
        <taxon>Alveolata</taxon>
        <taxon>Apicomplexa</taxon>
        <taxon>Aconoidasida</taxon>
        <taxon>Haemosporida</taxon>
        <taxon>Plasmodiidae</taxon>
        <taxon>Plasmodium</taxon>
        <taxon>Plasmodium (Plasmodium)</taxon>
    </lineage>
</organism>
<gene>
    <name evidence="1" type="ORF">POVCU2_0029020</name>
</gene>
<name>A0A1A8VWM1_PLAOA</name>
<reference evidence="2" key="1">
    <citation type="submission" date="2016-05" db="EMBL/GenBank/DDBJ databases">
        <authorList>
            <person name="Naeem Raeece"/>
        </authorList>
    </citation>
    <scope>NUCLEOTIDE SEQUENCE [LARGE SCALE GENOMIC DNA]</scope>
</reference>
<dbReference type="AlphaFoldDB" id="A0A1A8VWM1"/>